<accession>A0A7X0VZE8</accession>
<dbReference type="InterPro" id="IPR000524">
    <property type="entry name" value="Tscrpt_reg_HTH_GntR"/>
</dbReference>
<evidence type="ECO:0000256" key="1">
    <source>
        <dbReference type="ARBA" id="ARBA00023015"/>
    </source>
</evidence>
<dbReference type="PANTHER" id="PTHR43537">
    <property type="entry name" value="TRANSCRIPTIONAL REGULATOR, GNTR FAMILY"/>
    <property type="match status" value="1"/>
</dbReference>
<organism evidence="5 6">
    <name type="scientific">Cohnella zeiphila</name>
    <dbReference type="NCBI Taxonomy" id="2761120"/>
    <lineage>
        <taxon>Bacteria</taxon>
        <taxon>Bacillati</taxon>
        <taxon>Bacillota</taxon>
        <taxon>Bacilli</taxon>
        <taxon>Bacillales</taxon>
        <taxon>Paenibacillaceae</taxon>
        <taxon>Cohnella</taxon>
    </lineage>
</organism>
<dbReference type="Pfam" id="PF00392">
    <property type="entry name" value="GntR"/>
    <property type="match status" value="1"/>
</dbReference>
<dbReference type="SMART" id="SM00895">
    <property type="entry name" value="FCD"/>
    <property type="match status" value="1"/>
</dbReference>
<dbReference type="Pfam" id="PF07729">
    <property type="entry name" value="FCD"/>
    <property type="match status" value="1"/>
</dbReference>
<proteinExistence type="predicted"/>
<dbReference type="Proteomes" id="UP000564644">
    <property type="component" value="Unassembled WGS sequence"/>
</dbReference>
<dbReference type="InterPro" id="IPR011711">
    <property type="entry name" value="GntR_C"/>
</dbReference>
<name>A0A7X0VZE8_9BACL</name>
<dbReference type="SUPFAM" id="SSF48008">
    <property type="entry name" value="GntR ligand-binding domain-like"/>
    <property type="match status" value="1"/>
</dbReference>
<dbReference type="CDD" id="cd07377">
    <property type="entry name" value="WHTH_GntR"/>
    <property type="match status" value="1"/>
</dbReference>
<dbReference type="InterPro" id="IPR008920">
    <property type="entry name" value="TF_FadR/GntR_C"/>
</dbReference>
<dbReference type="GO" id="GO:0003677">
    <property type="term" value="F:DNA binding"/>
    <property type="evidence" value="ECO:0007669"/>
    <property type="project" value="UniProtKB-KW"/>
</dbReference>
<dbReference type="SMART" id="SM00345">
    <property type="entry name" value="HTH_GNTR"/>
    <property type="match status" value="1"/>
</dbReference>
<evidence type="ECO:0000313" key="6">
    <source>
        <dbReference type="Proteomes" id="UP000564644"/>
    </source>
</evidence>
<dbReference type="PANTHER" id="PTHR43537:SF5">
    <property type="entry name" value="UXU OPERON TRANSCRIPTIONAL REGULATOR"/>
    <property type="match status" value="1"/>
</dbReference>
<keyword evidence="6" id="KW-1185">Reference proteome</keyword>
<dbReference type="RefSeq" id="WP_185133307.1">
    <property type="nucleotide sequence ID" value="NZ_JACJVO010000052.1"/>
</dbReference>
<feature type="domain" description="HTH gntR-type" evidence="4">
    <location>
        <begin position="11"/>
        <end position="78"/>
    </location>
</feature>
<dbReference type="Gene3D" id="1.10.10.10">
    <property type="entry name" value="Winged helix-like DNA-binding domain superfamily/Winged helix DNA-binding domain"/>
    <property type="match status" value="1"/>
</dbReference>
<dbReference type="InterPro" id="IPR036388">
    <property type="entry name" value="WH-like_DNA-bd_sf"/>
</dbReference>
<dbReference type="EMBL" id="JACJVO010000052">
    <property type="protein sequence ID" value="MBB6735655.1"/>
    <property type="molecule type" value="Genomic_DNA"/>
</dbReference>
<keyword evidence="2" id="KW-0238">DNA-binding</keyword>
<sequence>MEVSEPRDHPTSLSEHIYLSLKRKIMKGELPPGHRLLVLDIAKTFEVSQAPVREALERLKQEGLIVGRMNKGSAVSEITTGEIRDIYELRLMIEGQALRAMMLSQTPEDIAYLEQILERMKQAIDENDSYRLVDLDMQFHGYFYRRSGNALLLDIWNGIKSKIMRFITVTNRDHPGYSIPNSHAELLAIIRSGDIDRAVDKLLRGFKFYKNYT</sequence>
<dbReference type="SUPFAM" id="SSF46785">
    <property type="entry name" value="Winged helix' DNA-binding domain"/>
    <property type="match status" value="1"/>
</dbReference>
<keyword evidence="1" id="KW-0805">Transcription regulation</keyword>
<comment type="caution">
    <text evidence="5">The sequence shown here is derived from an EMBL/GenBank/DDBJ whole genome shotgun (WGS) entry which is preliminary data.</text>
</comment>
<dbReference type="InterPro" id="IPR036390">
    <property type="entry name" value="WH_DNA-bd_sf"/>
</dbReference>
<evidence type="ECO:0000256" key="2">
    <source>
        <dbReference type="ARBA" id="ARBA00023125"/>
    </source>
</evidence>
<protein>
    <submittedName>
        <fullName evidence="5">GntR family transcriptional regulator</fullName>
    </submittedName>
</protein>
<evidence type="ECO:0000313" key="5">
    <source>
        <dbReference type="EMBL" id="MBB6735655.1"/>
    </source>
</evidence>
<dbReference type="PROSITE" id="PS50949">
    <property type="entry name" value="HTH_GNTR"/>
    <property type="match status" value="1"/>
</dbReference>
<evidence type="ECO:0000256" key="3">
    <source>
        <dbReference type="ARBA" id="ARBA00023163"/>
    </source>
</evidence>
<dbReference type="Gene3D" id="1.20.120.530">
    <property type="entry name" value="GntR ligand-binding domain-like"/>
    <property type="match status" value="1"/>
</dbReference>
<dbReference type="AlphaFoldDB" id="A0A7X0VZE8"/>
<reference evidence="5 6" key="1">
    <citation type="submission" date="2020-08" db="EMBL/GenBank/DDBJ databases">
        <title>Cohnella phylogeny.</title>
        <authorList>
            <person name="Dunlap C."/>
        </authorList>
    </citation>
    <scope>NUCLEOTIDE SEQUENCE [LARGE SCALE GENOMIC DNA]</scope>
    <source>
        <strain evidence="5 6">CBP 2801</strain>
    </source>
</reference>
<dbReference type="GO" id="GO:0003700">
    <property type="term" value="F:DNA-binding transcription factor activity"/>
    <property type="evidence" value="ECO:0007669"/>
    <property type="project" value="InterPro"/>
</dbReference>
<keyword evidence="3" id="KW-0804">Transcription</keyword>
<gene>
    <name evidence="5" type="ORF">H7C18_32565</name>
</gene>
<evidence type="ECO:0000259" key="4">
    <source>
        <dbReference type="PROSITE" id="PS50949"/>
    </source>
</evidence>